<dbReference type="VEuPathDB" id="TrichDB:TRFO_30117"/>
<reference evidence="1" key="1">
    <citation type="submission" date="2016-10" db="EMBL/GenBank/DDBJ databases">
        <authorList>
            <person name="Benchimol M."/>
            <person name="Almeida L.G."/>
            <person name="Vasconcelos A.T."/>
            <person name="Perreira-Neves A."/>
            <person name="Rosa I.A."/>
            <person name="Tasca T."/>
            <person name="Bogo M.R."/>
            <person name="de Souza W."/>
        </authorList>
    </citation>
    <scope>NUCLEOTIDE SEQUENCE [LARGE SCALE GENOMIC DNA]</scope>
    <source>
        <strain evidence="1">K</strain>
    </source>
</reference>
<keyword evidence="2" id="KW-1185">Reference proteome</keyword>
<dbReference type="GeneID" id="94841870"/>
<sequence length="2453" mass="284513">MFSSISLKVVSFFISKIMPGIDMSQVEYQYKNGTVILENVEIDPNIIIRKQLPFKYFKGVIQSIKLFIPQKGQNTFSVEMSDLFIITQTTDKSFKIDEFLSKKVISSLLGSANAKIKIENLNLICLSNSSVSYSLVIPKISLKQVDVNTKKLSFNGISIFYQNGNKTPNEFDVKNKQSFCEKIKNEILLSPKLVEQFSFYGTIKHNSTNQNIEDVSLNFDSLHILKSFEELIYQKEDPNQIPPKIKTEQKVYQFWKDIHKLALNKRNKKYFNINTAISFLRQREKLLSSYVNYQSETEQILSSLDSNCLKNFLFYSNYKISHEFGNIEQQSFNLTISIPSIHLDFYAIPIIVSNISIQNHSYPKLTIENIKVNNVSLCDSCPFVIIDFLDKNINVTISSFSILITSTDTIHSIKHFLSNRLLLLFFKKKQIINIQSHFVNIHFKINEEQQYSININKIFIKIQNNSLKYKVNFKEVSLNHVPIILPTKVKLISRMNIITVTSNNIRLKMNNKSLFSMAYLFNSIFPTEKITINFPKVEIHLSINIFLTFSDFIGKRHSISLKNLQIFNCGTTIISLARFDKNKQKIVIDRPYFLFNVPAFTYLSSLLSIEDSAKFEFLINDASIKWSFPSKELNGTIQKVEQDGGILKVSNFQVKANNDYFIEPVSLEAKLSIKNNQVESKINLQAISIMLDLDIIKDIFETVNFITDIWITKGYRVKNIIEIDRFNVKLYQNSNNADSFTINKFTFSIISENNNIESKFEFDNIKTLEGYDSIQCNNPIAIYTQETDSLFSIDLKTNCLSLNITPKLFNGIAQLFTINRTKPSELKMNIDINKFSIFLINHQMELFDSLILKGFHIKKDSHSDFHFSNESIESTFIQFYQKFALDMINNEIYISHEKILIKSDSENLPNLLEFTRILANVLKKTHKVNLKMTFNLIILEMNQEYINELTNVSITILKNNFTLGIKSVSCIDTFSLTNLLFKVEYNQQKENNQLMKGINKENTCYVIEIDYMSLSMKLRMISPVIQLFQKLRTISSKFKITIAKADLTLSLIERIGLFNFDKVVIDNLNHFKLYINSFDIDQNNIITKRSQSESNILVFEISEQNQISCVLNDCLIFLDFKLIISIINFLNPIKITSLSFRAPNLTLIYNTKFGSPFTLDLNVELNINDFGSKRIKMNIVLVSVYFIKRKSIIKDSTLKLTLSETKDFTITLSKCSILLSPFVIKLAKDLVNLLHEIYFKLPAAFDISSKRDIFFPINSISFNTEDIQITFCRIPYKPDLKIDIPPINMKIADSESQYELESCIYFFNEKIGKWDYAIEPFKLTLIAFLRKNQISIQTNIIDTKVHANFPIQLIQDRVSANNYNYDKINEKPLFNIQNNMDDCLPISIPSNDTFFVISANQTLPMFLDEYPESINIKFNEKTLSFSPLNVTFPTIFSPQFSIVKKDNIYQIGSPFQIESEILDTDIHLYERSEEGFVYKTNLVAYQKYPLFFSSNKPKQFIISIDKSQLINNKKYGSKKYNIFEMSPSDKEASLLSIDNNKFKLLKTIVENNNGKLIKIISPVICTNLLPFTLFLKLSKKEDDLQYTIEKNETIDLITINPEKSRFKASLSMNGNDFSSLNSCHVDFTKNLNMKIFDCRNQCEVDIHVKFVKLLNGQIKIFFFAPFYFRNMTNINYQILNGNSNNLKLTIFDWSFFVLKPEGFIFSQIDENIYLTSNNYEKRQIVYKSFHDDHFSIYLQEHTSLDNTNKFSKDLNNSNDLPNESQMMNNYIPIRVSIEKNTTIEDNEINIITFSDLIEIKNETNLVLIIDYMQILPKSTQKVQSISSIDEFSFHFAGSKVYKSVKLLPKRQIHAAIYIEDIKSAFLIEMIDQKYNYQISFKYSSFPTPIIITNQFKDQSIDVYHLSPFKIVNVKEMTSSFFYFDDLNSIDEIYFILQKKKFKISLLNNTGPIEVNDSELTFNVEIKQCDKNIRAVIFSPNNSILQITSDKGNHISLNLYFFQINFELFISDINASIINSQMEEILFVSIKNLYLNINKKYGDDLNNETNQLFIKFSIENIQIDDNQSSSIASQNIFNSHQYRGKKPFIQIKSYFNTFTKYLTIKLGNSDISMDPKSLNLFISFIDSIENNLDLSRYEWIEISPFNILFSYFSGTSRHSFHADVSIIQISTLGIVLGQFDGNFVCEIINEYKDMILPQVSKIINPLNDRINKENWKSNDKDIIKFLSGDMNIKTDYANRTTVFNCINRSSLVLLALMLVNNNIKTTSTMAELMGGMPKHSTVEQLRNGFKCRFIRPSLIDDKSDRSERCESISSEYNCTDNDIMQTRLPRCFERNIIGLYNEEHAKISFLVRQKFHKEKIRIIAYCTLTNDVISITDRFIFVINPTLEYITNEINLLNISSISIVQNEMRIVGRKENEKLTFRFENEETVQEINVFITSQRFAIGMFGTSLIDK</sequence>
<organism evidence="1 2">
    <name type="scientific">Tritrichomonas foetus</name>
    <dbReference type="NCBI Taxonomy" id="1144522"/>
    <lineage>
        <taxon>Eukaryota</taxon>
        <taxon>Metamonada</taxon>
        <taxon>Parabasalia</taxon>
        <taxon>Tritrichomonadida</taxon>
        <taxon>Tritrichomonadidae</taxon>
        <taxon>Tritrichomonas</taxon>
    </lineage>
</organism>
<dbReference type="Proteomes" id="UP000179807">
    <property type="component" value="Unassembled WGS sequence"/>
</dbReference>
<proteinExistence type="predicted"/>
<name>A0A1J4JW97_9EUKA</name>
<evidence type="ECO:0000313" key="2">
    <source>
        <dbReference type="Proteomes" id="UP000179807"/>
    </source>
</evidence>
<evidence type="ECO:0000313" key="1">
    <source>
        <dbReference type="EMBL" id="OHT02712.1"/>
    </source>
</evidence>
<dbReference type="RefSeq" id="XP_068355848.1">
    <property type="nucleotide sequence ID" value="XM_068507166.1"/>
</dbReference>
<gene>
    <name evidence="1" type="ORF">TRFO_30117</name>
</gene>
<dbReference type="EMBL" id="MLAK01000856">
    <property type="protein sequence ID" value="OHT02712.1"/>
    <property type="molecule type" value="Genomic_DNA"/>
</dbReference>
<protein>
    <submittedName>
        <fullName evidence="1">Uncharacterized protein</fullName>
    </submittedName>
</protein>
<accession>A0A1J4JW97</accession>
<comment type="caution">
    <text evidence="1">The sequence shown here is derived from an EMBL/GenBank/DDBJ whole genome shotgun (WGS) entry which is preliminary data.</text>
</comment>